<dbReference type="SUPFAM" id="SSF52980">
    <property type="entry name" value="Restriction endonuclease-like"/>
    <property type="match status" value="1"/>
</dbReference>
<dbReference type="GO" id="GO:0004519">
    <property type="term" value="F:endonuclease activity"/>
    <property type="evidence" value="ECO:0007669"/>
    <property type="project" value="UniProtKB-KW"/>
</dbReference>
<protein>
    <submittedName>
        <fullName evidence="2">Endonuclease domain-containing protein</fullName>
    </submittedName>
</protein>
<sequence length="140" mass="15291">MGATWEAVTALRINPRLGGFARDMRKEPTPFEEALWLQLRGSRLAGLKFRRQTVIGSVIVDFFCPAIGLVVEVDGDTHDAAVDSARDTWLGERGFTVLRFSNADVGRNLNGVLEAIVLAAGACRARFTHPPAPSLEREGE</sequence>
<gene>
    <name evidence="2" type="ORF">ACFSGX_00165</name>
</gene>
<evidence type="ECO:0000259" key="1">
    <source>
        <dbReference type="Pfam" id="PF04480"/>
    </source>
</evidence>
<dbReference type="Gene3D" id="3.40.960.10">
    <property type="entry name" value="VSR Endonuclease"/>
    <property type="match status" value="1"/>
</dbReference>
<evidence type="ECO:0000313" key="2">
    <source>
        <dbReference type="EMBL" id="MFD1949175.1"/>
    </source>
</evidence>
<comment type="caution">
    <text evidence="2">The sequence shown here is derived from an EMBL/GenBank/DDBJ whole genome shotgun (WGS) entry which is preliminary data.</text>
</comment>
<dbReference type="Pfam" id="PF04480">
    <property type="entry name" value="DUF559"/>
    <property type="match status" value="1"/>
</dbReference>
<keyword evidence="2" id="KW-0255">Endonuclease</keyword>
<name>A0ABW4TR91_9SPHN</name>
<keyword evidence="2" id="KW-0540">Nuclease</keyword>
<dbReference type="Proteomes" id="UP001597400">
    <property type="component" value="Unassembled WGS sequence"/>
</dbReference>
<feature type="domain" description="DUF559" evidence="1">
    <location>
        <begin position="20"/>
        <end position="117"/>
    </location>
</feature>
<proteinExistence type="predicted"/>
<organism evidence="2 3">
    <name type="scientific">Sphingomonas arantia</name>
    <dbReference type="NCBI Taxonomy" id="1460676"/>
    <lineage>
        <taxon>Bacteria</taxon>
        <taxon>Pseudomonadati</taxon>
        <taxon>Pseudomonadota</taxon>
        <taxon>Alphaproteobacteria</taxon>
        <taxon>Sphingomonadales</taxon>
        <taxon>Sphingomonadaceae</taxon>
        <taxon>Sphingomonas</taxon>
    </lineage>
</organism>
<dbReference type="PANTHER" id="PTHR38590">
    <property type="entry name" value="BLL0828 PROTEIN"/>
    <property type="match status" value="1"/>
</dbReference>
<dbReference type="InterPro" id="IPR047216">
    <property type="entry name" value="Endonuclease_DUF559_bact"/>
</dbReference>
<dbReference type="PANTHER" id="PTHR38590:SF1">
    <property type="entry name" value="BLL0828 PROTEIN"/>
    <property type="match status" value="1"/>
</dbReference>
<keyword evidence="2" id="KW-0378">Hydrolase</keyword>
<dbReference type="InterPro" id="IPR007569">
    <property type="entry name" value="DUF559"/>
</dbReference>
<dbReference type="EMBL" id="JBHUGS010000001">
    <property type="protein sequence ID" value="MFD1949175.1"/>
    <property type="molecule type" value="Genomic_DNA"/>
</dbReference>
<dbReference type="CDD" id="cd01038">
    <property type="entry name" value="Endonuclease_DUF559"/>
    <property type="match status" value="1"/>
</dbReference>
<accession>A0ABW4TR91</accession>
<keyword evidence="3" id="KW-1185">Reference proteome</keyword>
<reference evidence="3" key="1">
    <citation type="journal article" date="2019" name="Int. J. Syst. Evol. Microbiol.">
        <title>The Global Catalogue of Microorganisms (GCM) 10K type strain sequencing project: providing services to taxonomists for standard genome sequencing and annotation.</title>
        <authorList>
            <consortium name="The Broad Institute Genomics Platform"/>
            <consortium name="The Broad Institute Genome Sequencing Center for Infectious Disease"/>
            <person name="Wu L."/>
            <person name="Ma J."/>
        </authorList>
    </citation>
    <scope>NUCLEOTIDE SEQUENCE [LARGE SCALE GENOMIC DNA]</scope>
    <source>
        <strain evidence="3">CGMCC 1.12702</strain>
    </source>
</reference>
<evidence type="ECO:0000313" key="3">
    <source>
        <dbReference type="Proteomes" id="UP001597400"/>
    </source>
</evidence>
<dbReference type="InterPro" id="IPR011335">
    <property type="entry name" value="Restrct_endonuc-II-like"/>
</dbReference>